<comment type="similarity">
    <text evidence="9 11">Belongs to the fluoride channel Fluc/FEX (TC 1.A.43) family.</text>
</comment>
<comment type="caution">
    <text evidence="11">Lacks conserved residue(s) required for the propagation of feature annotation.</text>
</comment>
<dbReference type="KEGG" id="csm:CSUB8521_0752"/>
<evidence type="ECO:0000313" key="13">
    <source>
        <dbReference type="Proteomes" id="UP000031135"/>
    </source>
</evidence>
<comment type="subcellular location">
    <subcellularLocation>
        <location evidence="1 11">Cell membrane</location>
        <topology evidence="1 11">Multi-pass membrane protein</topology>
    </subcellularLocation>
</comment>
<dbReference type="Proteomes" id="UP000031135">
    <property type="component" value="Chromosome"/>
</dbReference>
<keyword evidence="5 11" id="KW-1133">Transmembrane helix</keyword>
<dbReference type="PANTHER" id="PTHR28259">
    <property type="entry name" value="FLUORIDE EXPORT PROTEIN 1-RELATED"/>
    <property type="match status" value="1"/>
</dbReference>
<name>A0A0A8H948_9BACT</name>
<evidence type="ECO:0000256" key="3">
    <source>
        <dbReference type="ARBA" id="ARBA00022519"/>
    </source>
</evidence>
<protein>
    <recommendedName>
        <fullName evidence="11">Fluoride-specific ion channel FluC</fullName>
    </recommendedName>
</protein>
<feature type="transmembrane region" description="Helical" evidence="11">
    <location>
        <begin position="34"/>
        <end position="56"/>
    </location>
</feature>
<keyword evidence="11" id="KW-0813">Transport</keyword>
<dbReference type="InterPro" id="IPR003691">
    <property type="entry name" value="FluC"/>
</dbReference>
<dbReference type="Pfam" id="PF02537">
    <property type="entry name" value="CRCB"/>
    <property type="match status" value="1"/>
</dbReference>
<dbReference type="HAMAP" id="MF_00454">
    <property type="entry name" value="FluC"/>
    <property type="match status" value="1"/>
</dbReference>
<keyword evidence="3" id="KW-0997">Cell inner membrane</keyword>
<evidence type="ECO:0000256" key="6">
    <source>
        <dbReference type="ARBA" id="ARBA00023065"/>
    </source>
</evidence>
<keyword evidence="2 11" id="KW-1003">Cell membrane</keyword>
<dbReference type="PANTHER" id="PTHR28259:SF1">
    <property type="entry name" value="FLUORIDE EXPORT PROTEIN 1-RELATED"/>
    <property type="match status" value="1"/>
</dbReference>
<feature type="transmembrane region" description="Helical" evidence="11">
    <location>
        <begin position="68"/>
        <end position="85"/>
    </location>
</feature>
<dbReference type="NCBIfam" id="TIGR00494">
    <property type="entry name" value="crcB"/>
    <property type="match status" value="1"/>
</dbReference>
<reference evidence="12 13" key="1">
    <citation type="journal article" date="2014" name="Genome Biol. Evol.">
        <title>Comparative Genomics of the Campylobacter lari Group.</title>
        <authorList>
            <person name="Miller W.G."/>
            <person name="Yee E."/>
            <person name="Chapman M.H."/>
            <person name="Smith T.P."/>
            <person name="Bono J.L."/>
            <person name="Huynh S."/>
            <person name="Parker C.T."/>
            <person name="Vandamme P."/>
            <person name="Luong K."/>
            <person name="Korlach J."/>
        </authorList>
    </citation>
    <scope>NUCLEOTIDE SEQUENCE [LARGE SCALE GENOMIC DNA]</scope>
    <source>
        <strain evidence="12 13">LMG 24374</strain>
    </source>
</reference>
<evidence type="ECO:0000256" key="4">
    <source>
        <dbReference type="ARBA" id="ARBA00022692"/>
    </source>
</evidence>
<comment type="function">
    <text evidence="11">Fluoride-specific ion channel. Important for reducing fluoride concentration in the cell, thus reducing its toxicity.</text>
</comment>
<accession>A0A0A8H948</accession>
<evidence type="ECO:0000256" key="8">
    <source>
        <dbReference type="ARBA" id="ARBA00023303"/>
    </source>
</evidence>
<evidence type="ECO:0000256" key="2">
    <source>
        <dbReference type="ARBA" id="ARBA00022475"/>
    </source>
</evidence>
<evidence type="ECO:0000256" key="5">
    <source>
        <dbReference type="ARBA" id="ARBA00022989"/>
    </source>
</evidence>
<dbReference type="GO" id="GO:0062054">
    <property type="term" value="F:fluoride channel activity"/>
    <property type="evidence" value="ECO:0007669"/>
    <property type="project" value="UniProtKB-UniRule"/>
</dbReference>
<dbReference type="GO" id="GO:0140114">
    <property type="term" value="P:cellular detoxification of fluoride"/>
    <property type="evidence" value="ECO:0007669"/>
    <property type="project" value="UniProtKB-UniRule"/>
</dbReference>
<evidence type="ECO:0000256" key="7">
    <source>
        <dbReference type="ARBA" id="ARBA00023136"/>
    </source>
</evidence>
<proteinExistence type="inferred from homology"/>
<gene>
    <name evidence="11 12" type="primary">crcB</name>
    <name evidence="11" type="synonym">fluC</name>
    <name evidence="12" type="ORF">CSUB8521_0752</name>
</gene>
<keyword evidence="7 11" id="KW-0472">Membrane</keyword>
<keyword evidence="8 11" id="KW-0407">Ion channel</keyword>
<dbReference type="GO" id="GO:0005886">
    <property type="term" value="C:plasma membrane"/>
    <property type="evidence" value="ECO:0007669"/>
    <property type="project" value="UniProtKB-SubCell"/>
</dbReference>
<dbReference type="OrthoDB" id="9806299at2"/>
<dbReference type="HOGENOM" id="CLU_114342_3_0_7"/>
<evidence type="ECO:0000256" key="1">
    <source>
        <dbReference type="ARBA" id="ARBA00004651"/>
    </source>
</evidence>
<feature type="transmembrane region" description="Helical" evidence="11">
    <location>
        <begin position="97"/>
        <end position="121"/>
    </location>
</feature>
<evidence type="ECO:0000256" key="10">
    <source>
        <dbReference type="ARBA" id="ARBA00035585"/>
    </source>
</evidence>
<dbReference type="AlphaFoldDB" id="A0A0A8H948"/>
<sequence length="122" mass="13707">MINTILAVGFGGFLGAISRMLTSSFFNKIVPHDFPYGTLLVNIIGSFLMGLFFSYANSKDVHIFTKSLISTGFLSAFTTFSTFSYENLLFLQSGNYFHFFLNIILNVILCLLAVWIGFLIFK</sequence>
<dbReference type="EMBL" id="CP007772">
    <property type="protein sequence ID" value="AJC90601.1"/>
    <property type="molecule type" value="Genomic_DNA"/>
</dbReference>
<keyword evidence="4 11" id="KW-0812">Transmembrane</keyword>
<organism evidence="12 13">
    <name type="scientific">Campylobacter subantarcticus LMG 24374</name>
    <dbReference type="NCBI Taxonomy" id="1388751"/>
    <lineage>
        <taxon>Bacteria</taxon>
        <taxon>Pseudomonadati</taxon>
        <taxon>Campylobacterota</taxon>
        <taxon>Epsilonproteobacteria</taxon>
        <taxon>Campylobacterales</taxon>
        <taxon>Campylobacteraceae</taxon>
        <taxon>Campylobacter</taxon>
    </lineage>
</organism>
<evidence type="ECO:0000256" key="11">
    <source>
        <dbReference type="HAMAP-Rule" id="MF_00454"/>
    </source>
</evidence>
<dbReference type="RefSeq" id="WP_039663537.1">
    <property type="nucleotide sequence ID" value="NZ_CP007772.1"/>
</dbReference>
<evidence type="ECO:0000313" key="12">
    <source>
        <dbReference type="EMBL" id="AJC90601.1"/>
    </source>
</evidence>
<comment type="catalytic activity">
    <reaction evidence="10">
        <text>fluoride(in) = fluoride(out)</text>
        <dbReference type="Rhea" id="RHEA:76159"/>
        <dbReference type="ChEBI" id="CHEBI:17051"/>
    </reaction>
    <physiologicalReaction direction="left-to-right" evidence="10">
        <dbReference type="Rhea" id="RHEA:76160"/>
    </physiologicalReaction>
</comment>
<keyword evidence="6 11" id="KW-0406">Ion transport</keyword>
<evidence type="ECO:0000256" key="9">
    <source>
        <dbReference type="ARBA" id="ARBA00035120"/>
    </source>
</evidence>